<evidence type="ECO:0000313" key="3">
    <source>
        <dbReference type="Proteomes" id="UP000266861"/>
    </source>
</evidence>
<dbReference type="OrthoDB" id="2356410at2759"/>
<dbReference type="EMBL" id="PQFF01000374">
    <property type="protein sequence ID" value="RHZ54800.1"/>
    <property type="molecule type" value="Genomic_DNA"/>
</dbReference>
<dbReference type="Proteomes" id="UP000266861">
    <property type="component" value="Unassembled WGS sequence"/>
</dbReference>
<protein>
    <submittedName>
        <fullName evidence="2">Uncharacterized protein</fullName>
    </submittedName>
</protein>
<evidence type="ECO:0000256" key="1">
    <source>
        <dbReference type="SAM" id="Coils"/>
    </source>
</evidence>
<accession>A0A397H309</accession>
<evidence type="ECO:0000313" key="2">
    <source>
        <dbReference type="EMBL" id="RHZ54800.1"/>
    </source>
</evidence>
<keyword evidence="1" id="KW-0175">Coiled coil</keyword>
<name>A0A397H309_9GLOM</name>
<dbReference type="AlphaFoldDB" id="A0A397H309"/>
<reference evidence="2 3" key="1">
    <citation type="submission" date="2018-08" db="EMBL/GenBank/DDBJ databases">
        <title>Genome and evolution of the arbuscular mycorrhizal fungus Diversispora epigaea (formerly Glomus versiforme) and its bacterial endosymbionts.</title>
        <authorList>
            <person name="Sun X."/>
            <person name="Fei Z."/>
            <person name="Harrison M."/>
        </authorList>
    </citation>
    <scope>NUCLEOTIDE SEQUENCE [LARGE SCALE GENOMIC DNA]</scope>
    <source>
        <strain evidence="2 3">IT104</strain>
    </source>
</reference>
<proteinExistence type="predicted"/>
<feature type="coiled-coil region" evidence="1">
    <location>
        <begin position="66"/>
        <end position="93"/>
    </location>
</feature>
<keyword evidence="3" id="KW-1185">Reference proteome</keyword>
<sequence>MKLSVAKSKTLTTKYAKFIKFCGDSKSLSNALVNYSDDILSMVEVIKEKNFKEELISNLNNLLSVSKKNKRESKNYEKQIKKIEGDLINIKSELSEHCNNISNNPKNIESNTKKELLAIENKNGNLTIFKNFAVIVRKFISVITMVAPIITTSIIAENAETAETFETVGKISKEIASLAETLLLNMERGLNERIENNGRKIIELNAQLEDEREEFVDVIKNLEEKLEEITMNINVIFIHWQFQVNSLQANIDKLERGQSNLFDSAISKNANIIKRKFLNTTE</sequence>
<comment type="caution">
    <text evidence="2">The sequence shown here is derived from an EMBL/GenBank/DDBJ whole genome shotgun (WGS) entry which is preliminary data.</text>
</comment>
<gene>
    <name evidence="2" type="ORF">Glove_423g39</name>
</gene>
<organism evidence="2 3">
    <name type="scientific">Diversispora epigaea</name>
    <dbReference type="NCBI Taxonomy" id="1348612"/>
    <lineage>
        <taxon>Eukaryota</taxon>
        <taxon>Fungi</taxon>
        <taxon>Fungi incertae sedis</taxon>
        <taxon>Mucoromycota</taxon>
        <taxon>Glomeromycotina</taxon>
        <taxon>Glomeromycetes</taxon>
        <taxon>Diversisporales</taxon>
        <taxon>Diversisporaceae</taxon>
        <taxon>Diversispora</taxon>
    </lineage>
</organism>
<feature type="coiled-coil region" evidence="1">
    <location>
        <begin position="191"/>
        <end position="232"/>
    </location>
</feature>